<evidence type="ECO:0000313" key="5">
    <source>
        <dbReference type="Proteomes" id="UP000663852"/>
    </source>
</evidence>
<dbReference type="AlphaFoldDB" id="A0A815NLN3"/>
<keyword evidence="4" id="KW-1185">Reference proteome</keyword>
<organism evidence="3 5">
    <name type="scientific">Adineta ricciae</name>
    <name type="common">Rotifer</name>
    <dbReference type="NCBI Taxonomy" id="249248"/>
    <lineage>
        <taxon>Eukaryota</taxon>
        <taxon>Metazoa</taxon>
        <taxon>Spiralia</taxon>
        <taxon>Gnathifera</taxon>
        <taxon>Rotifera</taxon>
        <taxon>Eurotatoria</taxon>
        <taxon>Bdelloidea</taxon>
        <taxon>Adinetida</taxon>
        <taxon>Adinetidae</taxon>
        <taxon>Adineta</taxon>
    </lineage>
</organism>
<comment type="caution">
    <text evidence="3">The sequence shown here is derived from an EMBL/GenBank/DDBJ whole genome shotgun (WGS) entry which is preliminary data.</text>
</comment>
<gene>
    <name evidence="3" type="ORF">EDS130_LOCUS38223</name>
    <name evidence="2" type="ORF">XAT740_LOCUS2715</name>
</gene>
<evidence type="ECO:0000256" key="1">
    <source>
        <dbReference type="SAM" id="Phobius"/>
    </source>
</evidence>
<dbReference type="Proteomes" id="UP000663828">
    <property type="component" value="Unassembled WGS sequence"/>
</dbReference>
<keyword evidence="1" id="KW-1133">Transmembrane helix</keyword>
<accession>A0A815NLN3</accession>
<dbReference type="EMBL" id="CAJNOR010000099">
    <property type="protein sequence ID" value="CAF0795749.1"/>
    <property type="molecule type" value="Genomic_DNA"/>
</dbReference>
<dbReference type="Proteomes" id="UP000663852">
    <property type="component" value="Unassembled WGS sequence"/>
</dbReference>
<proteinExistence type="predicted"/>
<evidence type="ECO:0000313" key="3">
    <source>
        <dbReference type="EMBL" id="CAF1431326.1"/>
    </source>
</evidence>
<dbReference type="EMBL" id="CAJNOJ010000394">
    <property type="protein sequence ID" value="CAF1431326.1"/>
    <property type="molecule type" value="Genomic_DNA"/>
</dbReference>
<reference evidence="3" key="1">
    <citation type="submission" date="2021-02" db="EMBL/GenBank/DDBJ databases">
        <authorList>
            <person name="Nowell W R."/>
        </authorList>
    </citation>
    <scope>NUCLEOTIDE SEQUENCE</scope>
</reference>
<dbReference type="OrthoDB" id="9974332at2759"/>
<sequence length="415" mass="48871">MKLLYLVDSRKQSCFICIRYCCFILTICLLFSYYIFVYTTPPCAFICPYKRSLTSQELIFDQSHDVKHFSEFICPQNFRNLADWVFGWPDWAFAEQTQSIMNGRYLAPCLPSGSILYVKADFLNQFFGEIYPNLRNKFVLITSQGDLSVPQEHLAYLHDKESKIIHWFGQNANIQSSQSLRFTPIPIGINCFEMANSLQEVYRQIPNNTVPATYGDADEPHNYTHLVDLTQRLSNGYSPEKLLLINFEPATDPTGLRRRIWKSYCPQQSMSNMTFIKCIEKPRPSEHISLSQVYIRNRQYPMWLSPRGNGLDCHRTWEAFYLDVIPIVWNSTLNPLFHMLPAVIINDMSELTEEFLRTKLTEIVRNKIERPNMYQFAKLRFSYWRRLILSTSRYAISDTKRDKICWRARTLNKNH</sequence>
<protein>
    <submittedName>
        <fullName evidence="3">Uncharacterized protein</fullName>
    </submittedName>
</protein>
<evidence type="ECO:0000313" key="2">
    <source>
        <dbReference type="EMBL" id="CAF0795749.1"/>
    </source>
</evidence>
<keyword evidence="1" id="KW-0812">Transmembrane</keyword>
<keyword evidence="1" id="KW-0472">Membrane</keyword>
<evidence type="ECO:0000313" key="4">
    <source>
        <dbReference type="Proteomes" id="UP000663828"/>
    </source>
</evidence>
<name>A0A815NLN3_ADIRI</name>
<feature type="transmembrane region" description="Helical" evidence="1">
    <location>
        <begin position="12"/>
        <end position="36"/>
    </location>
</feature>